<dbReference type="RefSeq" id="WP_010868008.1">
    <property type="nucleotide sequence ID" value="NC_000868.1"/>
</dbReference>
<dbReference type="PROSITE" id="PS50968">
    <property type="entry name" value="BIOTINYL_LIPOYL"/>
    <property type="match status" value="1"/>
</dbReference>
<dbReference type="InterPro" id="IPR001882">
    <property type="entry name" value="Biotin_BS"/>
</dbReference>
<dbReference type="Proteomes" id="UP000000810">
    <property type="component" value="Chromosome"/>
</dbReference>
<gene>
    <name evidence="5" type="ordered locus">PAB1771</name>
</gene>
<dbReference type="FunFam" id="2.40.50.100:FF:000003">
    <property type="entry name" value="Acetyl-CoA carboxylase biotin carboxyl carrier protein"/>
    <property type="match status" value="1"/>
</dbReference>
<dbReference type="PROSITE" id="PS00188">
    <property type="entry name" value="BIOTIN"/>
    <property type="match status" value="1"/>
</dbReference>
<accession>Q9V0A6</accession>
<dbReference type="Proteomes" id="UP000009139">
    <property type="component" value="Chromosome"/>
</dbReference>
<dbReference type="OrthoDB" id="31083at2157"/>
<evidence type="ECO:0000313" key="6">
    <source>
        <dbReference type="EMBL" id="CCE70292.1"/>
    </source>
</evidence>
<keyword evidence="2" id="KW-0092">Biotin</keyword>
<reference evidence="5" key="2">
    <citation type="journal article" date="2000" name="J. Mol. Biol.">
        <title>Archaeal homologs of eukaryotic methylation guide small nucleolar RNAs: lessons from the Pyrococcus genomes.</title>
        <authorList>
            <person name="Gaspin C."/>
            <person name="Cavaille J."/>
            <person name="Erauso G."/>
        </authorList>
    </citation>
    <scope>NUCLEOTIDE SEQUENCE</scope>
    <source>
        <strain evidence="5">Orsay</strain>
    </source>
</reference>
<evidence type="ECO:0000313" key="7">
    <source>
        <dbReference type="Proteomes" id="UP000000810"/>
    </source>
</evidence>
<dbReference type="SUPFAM" id="SSF51230">
    <property type="entry name" value="Single hybrid motif"/>
    <property type="match status" value="1"/>
</dbReference>
<dbReference type="KEGG" id="pab:PAB1771"/>
<dbReference type="HOGENOM" id="CLU_016733_5_2_2"/>
<dbReference type="InterPro" id="IPR000089">
    <property type="entry name" value="Biotin_lipoyl"/>
</dbReference>
<proteinExistence type="predicted"/>
<reference evidence="5" key="1">
    <citation type="submission" date="1999-07" db="EMBL/GenBank/DDBJ databases">
        <authorList>
            <person name="Genoscope"/>
        </authorList>
    </citation>
    <scope>NUCLEOTIDE SEQUENCE</scope>
    <source>
        <strain evidence="5">Orsay</strain>
    </source>
</reference>
<organism evidence="5 7">
    <name type="scientific">Pyrococcus abyssi (strain GE5 / Orsay)</name>
    <dbReference type="NCBI Taxonomy" id="272844"/>
    <lineage>
        <taxon>Archaea</taxon>
        <taxon>Methanobacteriati</taxon>
        <taxon>Methanobacteriota</taxon>
        <taxon>Thermococci</taxon>
        <taxon>Thermococcales</taxon>
        <taxon>Thermococcaceae</taxon>
        <taxon>Pyrococcus</taxon>
    </lineage>
</organism>
<dbReference type="NCBIfam" id="NF004173">
    <property type="entry name" value="PRK05641.1"/>
    <property type="match status" value="1"/>
</dbReference>
<dbReference type="PIR" id="F75135">
    <property type="entry name" value="F75135"/>
</dbReference>
<dbReference type="AlphaFoldDB" id="Q9V0A6"/>
<dbReference type="Pfam" id="PF00364">
    <property type="entry name" value="Biotin_lipoyl"/>
    <property type="match status" value="1"/>
</dbReference>
<dbReference type="eggNOG" id="arCOG02699">
    <property type="taxonomic scope" value="Archaea"/>
</dbReference>
<reference evidence="5 7" key="4">
    <citation type="journal article" date="2003" name="Mol. Microbiol.">
        <title>An integrated analysis of the genome of the hyperthermophilic archaeon Pyrococcus abyssi.</title>
        <authorList>
            <person name="Cohen G."/>
            <person name="Barbe V."/>
            <person name="Flament D."/>
            <person name="Galperin M."/>
            <person name="Heilig R."/>
            <person name="Ripp R."/>
            <person name="Lecompte O."/>
            <person name="Prieur D."/>
            <person name="Poch O."/>
            <person name="Quellerou J."/>
            <person name="Thierry J.C."/>
            <person name="Van der Oost J."/>
            <person name="Weissenbach J."/>
            <person name="Zivanovic Y."/>
            <person name="Forterre P."/>
        </authorList>
    </citation>
    <scope>NUCLEOTIDE SEQUENCE [LARGE SCALE GENOMIC DNA]</scope>
    <source>
        <strain evidence="7">GE5 / Orsay</strain>
        <strain evidence="5">Orsay</strain>
    </source>
</reference>
<dbReference type="Gene3D" id="2.40.50.100">
    <property type="match status" value="1"/>
</dbReference>
<evidence type="ECO:0000259" key="4">
    <source>
        <dbReference type="PROSITE" id="PS50968"/>
    </source>
</evidence>
<sequence length="145" mass="15489">MKVKVVVNGKEYEVDVEEVMPGKFRVTLEGKTYEVEANLGIQVAPVQTQVATPAPTPTPTPTPVQAPTTPQVQASENVVTAPMPGKVLKILVQEGQQVKLGQGLLILEAMKMENEIPAPRDGVVKRILVKEGDAVDTGTPLIELG</sequence>
<evidence type="ECO:0000313" key="5">
    <source>
        <dbReference type="EMBL" id="CAB49799.1"/>
    </source>
</evidence>
<evidence type="ECO:0000313" key="8">
    <source>
        <dbReference type="Proteomes" id="UP000009139"/>
    </source>
</evidence>
<dbReference type="EMBL" id="HE613800">
    <property type="protein sequence ID" value="CCE70292.1"/>
    <property type="molecule type" value="Genomic_DNA"/>
</dbReference>
<dbReference type="STRING" id="272844.PAB1771"/>
<feature type="domain" description="Lipoyl-binding" evidence="4">
    <location>
        <begin position="69"/>
        <end position="145"/>
    </location>
</feature>
<reference evidence="6 8" key="5">
    <citation type="journal article" date="2012" name="Curr. Microbiol.">
        <title>Re-annotation of two hyperthermophilic archaea Pyrococcus abyssi GE5 and Pyrococcus furiosus DSM 3638.</title>
        <authorList>
            <person name="Gao J."/>
            <person name="Wang J."/>
        </authorList>
    </citation>
    <scope>GENOME REANNOTATION</scope>
    <source>
        <strain evidence="6">GE5</strain>
        <strain evidence="8">GE5 / Orsay</strain>
    </source>
</reference>
<dbReference type="PANTHER" id="PTHR45266:SF3">
    <property type="entry name" value="OXALOACETATE DECARBOXYLASE ALPHA CHAIN"/>
    <property type="match status" value="1"/>
</dbReference>
<evidence type="ECO:0000256" key="3">
    <source>
        <dbReference type="SAM" id="MobiDB-lite"/>
    </source>
</evidence>
<dbReference type="InterPro" id="IPR011053">
    <property type="entry name" value="Single_hybrid_motif"/>
</dbReference>
<dbReference type="CDD" id="cd06850">
    <property type="entry name" value="biotinyl_domain"/>
    <property type="match status" value="1"/>
</dbReference>
<feature type="compositionally biased region" description="Pro residues" evidence="3">
    <location>
        <begin position="54"/>
        <end position="64"/>
    </location>
</feature>
<name>Q9V0A6_PYRAB</name>
<comment type="cofactor">
    <cofactor evidence="1">
        <name>Co(2+)</name>
        <dbReference type="ChEBI" id="CHEBI:48828"/>
    </cofactor>
</comment>
<keyword evidence="7" id="KW-1185">Reference proteome</keyword>
<dbReference type="EMBL" id="AJ248285">
    <property type="protein sequence ID" value="CAB49799.1"/>
    <property type="molecule type" value="Genomic_DNA"/>
</dbReference>
<protein>
    <submittedName>
        <fullName evidence="5">MmdC methylmalonyl-coA decarboxylase gamma chain</fullName>
    </submittedName>
    <submittedName>
        <fullName evidence="6">Putative acetyl-CoA carboxylase biotin carboxyl carrier protein subunit</fullName>
    </submittedName>
</protein>
<evidence type="ECO:0000256" key="2">
    <source>
        <dbReference type="ARBA" id="ARBA00023267"/>
    </source>
</evidence>
<evidence type="ECO:0000256" key="1">
    <source>
        <dbReference type="ARBA" id="ARBA00001941"/>
    </source>
</evidence>
<dbReference type="InterPro" id="IPR050709">
    <property type="entry name" value="Biotin_Carboxyl_Carrier/Decarb"/>
</dbReference>
<dbReference type="PATRIC" id="fig|272844.11.peg.937"/>
<dbReference type="TCDB" id="3.B.1.1.5">
    <property type="family name" value="the na(+)-transporting carboxylic acid decarboxylase (nat-dc) family"/>
</dbReference>
<reference evidence="5" key="3">
    <citation type="journal article" date="2001" name="Genome Res.">
        <title>Genome evolution at the genus level: comparison of three complete genomes of hyperthermophilic archaea.</title>
        <authorList>
            <person name="Lecompte O."/>
            <person name="Ripp R."/>
            <person name="Puzos-Barbe V."/>
            <person name="Duprat S."/>
            <person name="Heilig R."/>
            <person name="Dietrich J."/>
            <person name="Thierry J.C."/>
            <person name="Poch O."/>
        </authorList>
    </citation>
    <scope>NUCLEOTIDE SEQUENCE</scope>
    <source>
        <strain evidence="5">Orsay</strain>
    </source>
</reference>
<dbReference type="PANTHER" id="PTHR45266">
    <property type="entry name" value="OXALOACETATE DECARBOXYLASE ALPHA CHAIN"/>
    <property type="match status" value="1"/>
</dbReference>
<feature type="region of interest" description="Disordered" evidence="3">
    <location>
        <begin position="51"/>
        <end position="70"/>
    </location>
</feature>